<feature type="transmembrane region" description="Helical" evidence="7">
    <location>
        <begin position="134"/>
        <end position="153"/>
    </location>
</feature>
<dbReference type="InterPro" id="IPR052518">
    <property type="entry name" value="CHR_Transporter"/>
</dbReference>
<feature type="transmembrane region" description="Helical" evidence="7">
    <location>
        <begin position="59"/>
        <end position="80"/>
    </location>
</feature>
<evidence type="ECO:0000256" key="4">
    <source>
        <dbReference type="ARBA" id="ARBA00022692"/>
    </source>
</evidence>
<comment type="subcellular location">
    <subcellularLocation>
        <location evidence="1">Cell membrane</location>
        <topology evidence="1">Multi-pass membrane protein</topology>
    </subcellularLocation>
</comment>
<feature type="transmembrane region" description="Helical" evidence="7">
    <location>
        <begin position="92"/>
        <end position="114"/>
    </location>
</feature>
<geneLocation type="plasmid" evidence="9">
    <name>pjcm18538 dna</name>
</geneLocation>
<accession>A0A7I7S5D2</accession>
<dbReference type="GO" id="GO:0005886">
    <property type="term" value="C:plasma membrane"/>
    <property type="evidence" value="ECO:0007669"/>
    <property type="project" value="UniProtKB-SubCell"/>
</dbReference>
<dbReference type="GO" id="GO:0015109">
    <property type="term" value="F:chromate transmembrane transporter activity"/>
    <property type="evidence" value="ECO:0007669"/>
    <property type="project" value="InterPro"/>
</dbReference>
<evidence type="ECO:0000256" key="3">
    <source>
        <dbReference type="ARBA" id="ARBA00022475"/>
    </source>
</evidence>
<dbReference type="AlphaFoldDB" id="A0A7I7S5D2"/>
<organism evidence="8 9">
    <name type="scientific">Mycolicibacterium arabiense</name>
    <dbReference type="NCBI Taxonomy" id="1286181"/>
    <lineage>
        <taxon>Bacteria</taxon>
        <taxon>Bacillati</taxon>
        <taxon>Actinomycetota</taxon>
        <taxon>Actinomycetes</taxon>
        <taxon>Mycobacteriales</taxon>
        <taxon>Mycobacteriaceae</taxon>
        <taxon>Mycolicibacterium</taxon>
    </lineage>
</organism>
<dbReference type="PANTHER" id="PTHR43663:SF1">
    <property type="entry name" value="CHROMATE TRANSPORTER"/>
    <property type="match status" value="1"/>
</dbReference>
<feature type="transmembrane region" description="Helical" evidence="7">
    <location>
        <begin position="16"/>
        <end position="38"/>
    </location>
</feature>
<protein>
    <submittedName>
        <fullName evidence="8">Chromate transporter</fullName>
    </submittedName>
</protein>
<dbReference type="EMBL" id="AP022593">
    <property type="protein sequence ID" value="BBY51611.1"/>
    <property type="molecule type" value="Genomic_DNA"/>
</dbReference>
<evidence type="ECO:0000256" key="1">
    <source>
        <dbReference type="ARBA" id="ARBA00004651"/>
    </source>
</evidence>
<proteinExistence type="inferred from homology"/>
<evidence type="ECO:0000256" key="5">
    <source>
        <dbReference type="ARBA" id="ARBA00022989"/>
    </source>
</evidence>
<comment type="similarity">
    <text evidence="2">Belongs to the chromate ion transporter (CHR) (TC 2.A.51) family.</text>
</comment>
<keyword evidence="5 7" id="KW-1133">Transmembrane helix</keyword>
<reference evidence="8 9" key="1">
    <citation type="journal article" date="2019" name="Emerg. Microbes Infect.">
        <title>Comprehensive subspecies identification of 175 nontuberculous mycobacteria species based on 7547 genomic profiles.</title>
        <authorList>
            <person name="Matsumoto Y."/>
            <person name="Kinjo T."/>
            <person name="Motooka D."/>
            <person name="Nabeya D."/>
            <person name="Jung N."/>
            <person name="Uechi K."/>
            <person name="Horii T."/>
            <person name="Iida T."/>
            <person name="Fujita J."/>
            <person name="Nakamura S."/>
        </authorList>
    </citation>
    <scope>NUCLEOTIDE SEQUENCE [LARGE SCALE GENOMIC DNA]</scope>
    <source>
        <strain evidence="8 9">JCM 18538</strain>
    </source>
</reference>
<evidence type="ECO:0000256" key="6">
    <source>
        <dbReference type="ARBA" id="ARBA00023136"/>
    </source>
</evidence>
<dbReference type="Pfam" id="PF02417">
    <property type="entry name" value="Chromate_transp"/>
    <property type="match status" value="1"/>
</dbReference>
<evidence type="ECO:0000256" key="2">
    <source>
        <dbReference type="ARBA" id="ARBA00005262"/>
    </source>
</evidence>
<dbReference type="KEGG" id="marz:MARA_50790"/>
<dbReference type="Proteomes" id="UP000467428">
    <property type="component" value="Chromosome"/>
</dbReference>
<dbReference type="PANTHER" id="PTHR43663">
    <property type="entry name" value="CHROMATE TRANSPORT PROTEIN-RELATED"/>
    <property type="match status" value="1"/>
</dbReference>
<keyword evidence="4 7" id="KW-0812">Transmembrane</keyword>
<name>A0A7I7S5D2_9MYCO</name>
<sequence>MGLAQGPLRARDVSTYLQLIVLFGSLSLMSIGGGNAVLPEMHLRAVNQHHWLSNGQFADLFSISQTAPGPSILIVGMVGYAAGLEVGGVPGAILGGVVATVAMVLPAASLVYAITLFWQRAEESRWRIAVEKGFAPLTVGLILASSLVMSRAADHDWRAYLLTAVCTVIFVRTKLNPLLVVAGAGVIGYLGFV</sequence>
<keyword evidence="3" id="KW-1003">Cell membrane</keyword>
<gene>
    <name evidence="8" type="ORF">MARA_50790</name>
</gene>
<evidence type="ECO:0000256" key="7">
    <source>
        <dbReference type="SAM" id="Phobius"/>
    </source>
</evidence>
<dbReference type="InterPro" id="IPR003370">
    <property type="entry name" value="Chromate_transpt"/>
</dbReference>
<evidence type="ECO:0000313" key="8">
    <source>
        <dbReference type="EMBL" id="BBY51611.1"/>
    </source>
</evidence>
<keyword evidence="9" id="KW-1185">Reference proteome</keyword>
<evidence type="ECO:0000313" key="9">
    <source>
        <dbReference type="Proteomes" id="UP000467428"/>
    </source>
</evidence>
<feature type="transmembrane region" description="Helical" evidence="7">
    <location>
        <begin position="159"/>
        <end position="192"/>
    </location>
</feature>
<keyword evidence="6 7" id="KW-0472">Membrane</keyword>